<dbReference type="EMBL" id="JWZT01004360">
    <property type="protein sequence ID" value="KII64251.1"/>
    <property type="molecule type" value="Genomic_DNA"/>
</dbReference>
<dbReference type="PROSITE" id="PS00223">
    <property type="entry name" value="ANNEXIN_1"/>
    <property type="match status" value="1"/>
</dbReference>
<comment type="domain">
    <text evidence="4">A pair of annexin repeats may form one binding site for calcium and phospholipid.</text>
</comment>
<evidence type="ECO:0000256" key="4">
    <source>
        <dbReference type="RuleBase" id="RU003540"/>
    </source>
</evidence>
<dbReference type="GO" id="GO:0005544">
    <property type="term" value="F:calcium-dependent phospholipid binding"/>
    <property type="evidence" value="ECO:0007669"/>
    <property type="project" value="UniProtKB-KW"/>
</dbReference>
<dbReference type="SMART" id="SM00335">
    <property type="entry name" value="ANX"/>
    <property type="match status" value="1"/>
</dbReference>
<organism evidence="5 6">
    <name type="scientific">Thelohanellus kitauei</name>
    <name type="common">Myxosporean</name>
    <dbReference type="NCBI Taxonomy" id="669202"/>
    <lineage>
        <taxon>Eukaryota</taxon>
        <taxon>Metazoa</taxon>
        <taxon>Cnidaria</taxon>
        <taxon>Myxozoa</taxon>
        <taxon>Myxosporea</taxon>
        <taxon>Bivalvulida</taxon>
        <taxon>Platysporina</taxon>
        <taxon>Myxobolidae</taxon>
        <taxon>Thelohanellus</taxon>
    </lineage>
</organism>
<gene>
    <name evidence="5" type="ORF">RF11_02608</name>
</gene>
<keyword evidence="4" id="KW-0111">Calcium/phospholipid-binding</keyword>
<dbReference type="PROSITE" id="PS51897">
    <property type="entry name" value="ANNEXIN_2"/>
    <property type="match status" value="1"/>
</dbReference>
<keyword evidence="2 4" id="KW-0677">Repeat</keyword>
<sequence length="237" mass="26374">MASEHKKDKVKKNHFAPTLGQIHPCVPTLKPFQHAVPSADAQALLTAFSGIGITILTRLRSAHGDEYPYSSFFSPDRTDKKRISIHNWQTASELYEPAEYLAVCRLYTGPDADAYILRRATKGAGTDDNILIHILSTRSSAQMACIKESYVKMFKKPLLDHVRSDTSGSYKDVLTYLIEKPRSLAPGDHVLAAQQATMMYSRSIVNITASEKFIPIFGDSSYEQIKMIGTAFQQVTS</sequence>
<evidence type="ECO:0000313" key="6">
    <source>
        <dbReference type="Proteomes" id="UP000031668"/>
    </source>
</evidence>
<dbReference type="PANTHER" id="PTHR10502:SF102">
    <property type="entry name" value="ANNEXIN B11"/>
    <property type="match status" value="1"/>
</dbReference>
<proteinExistence type="inferred from homology"/>
<dbReference type="InterPro" id="IPR018252">
    <property type="entry name" value="Annexin_repeat_CS"/>
</dbReference>
<dbReference type="AlphaFoldDB" id="A0A0C2MB87"/>
<evidence type="ECO:0000313" key="5">
    <source>
        <dbReference type="EMBL" id="KII64251.1"/>
    </source>
</evidence>
<name>A0A0C2MB87_THEKT</name>
<dbReference type="GO" id="GO:0005886">
    <property type="term" value="C:plasma membrane"/>
    <property type="evidence" value="ECO:0007669"/>
    <property type="project" value="TreeGrafter"/>
</dbReference>
<keyword evidence="3 4" id="KW-0041">Annexin</keyword>
<accession>A0A0C2MB87</accession>
<dbReference type="GO" id="GO:0012506">
    <property type="term" value="C:vesicle membrane"/>
    <property type="evidence" value="ECO:0007669"/>
    <property type="project" value="TreeGrafter"/>
</dbReference>
<evidence type="ECO:0000256" key="2">
    <source>
        <dbReference type="ARBA" id="ARBA00022737"/>
    </source>
</evidence>
<dbReference type="InterPro" id="IPR037104">
    <property type="entry name" value="Annexin_sf"/>
</dbReference>
<dbReference type="PRINTS" id="PR00196">
    <property type="entry name" value="ANNEXIN"/>
</dbReference>
<dbReference type="Gene3D" id="1.10.220.10">
    <property type="entry name" value="Annexin"/>
    <property type="match status" value="1"/>
</dbReference>
<dbReference type="SUPFAM" id="SSF47874">
    <property type="entry name" value="Annexin"/>
    <property type="match status" value="1"/>
</dbReference>
<dbReference type="InterPro" id="IPR001464">
    <property type="entry name" value="Annexin"/>
</dbReference>
<dbReference type="GO" id="GO:0005737">
    <property type="term" value="C:cytoplasm"/>
    <property type="evidence" value="ECO:0007669"/>
    <property type="project" value="TreeGrafter"/>
</dbReference>
<reference evidence="5 6" key="1">
    <citation type="journal article" date="2014" name="Genome Biol. Evol.">
        <title>The genome of the myxosporean Thelohanellus kitauei shows adaptations to nutrient acquisition within its fish host.</title>
        <authorList>
            <person name="Yang Y."/>
            <person name="Xiong J."/>
            <person name="Zhou Z."/>
            <person name="Huo F."/>
            <person name="Miao W."/>
            <person name="Ran C."/>
            <person name="Liu Y."/>
            <person name="Zhang J."/>
            <person name="Feng J."/>
            <person name="Wang M."/>
            <person name="Wang M."/>
            <person name="Wang L."/>
            <person name="Yao B."/>
        </authorList>
    </citation>
    <scope>NUCLEOTIDE SEQUENCE [LARGE SCALE GENOMIC DNA]</scope>
    <source>
        <strain evidence="5">Wuqing</strain>
    </source>
</reference>
<protein>
    <recommendedName>
        <fullName evidence="4">Annexin</fullName>
    </recommendedName>
</protein>
<dbReference type="PANTHER" id="PTHR10502">
    <property type="entry name" value="ANNEXIN"/>
    <property type="match status" value="1"/>
</dbReference>
<dbReference type="GO" id="GO:0005509">
    <property type="term" value="F:calcium ion binding"/>
    <property type="evidence" value="ECO:0007669"/>
    <property type="project" value="InterPro"/>
</dbReference>
<comment type="similarity">
    <text evidence="1 4">Belongs to the annexin family.</text>
</comment>
<dbReference type="FunFam" id="1.10.220.10:FF:000005">
    <property type="entry name" value="Annexin"/>
    <property type="match status" value="1"/>
</dbReference>
<dbReference type="OrthoDB" id="5983647at2759"/>
<dbReference type="InterPro" id="IPR018502">
    <property type="entry name" value="Annexin_repeat"/>
</dbReference>
<evidence type="ECO:0000256" key="3">
    <source>
        <dbReference type="ARBA" id="ARBA00023216"/>
    </source>
</evidence>
<dbReference type="GO" id="GO:0005634">
    <property type="term" value="C:nucleus"/>
    <property type="evidence" value="ECO:0007669"/>
    <property type="project" value="TreeGrafter"/>
</dbReference>
<keyword evidence="4" id="KW-0106">Calcium</keyword>
<comment type="caution">
    <text evidence="5">The sequence shown here is derived from an EMBL/GenBank/DDBJ whole genome shotgun (WGS) entry which is preliminary data.</text>
</comment>
<evidence type="ECO:0000256" key="1">
    <source>
        <dbReference type="ARBA" id="ARBA00007831"/>
    </source>
</evidence>
<dbReference type="GO" id="GO:0001786">
    <property type="term" value="F:phosphatidylserine binding"/>
    <property type="evidence" value="ECO:0007669"/>
    <property type="project" value="TreeGrafter"/>
</dbReference>
<dbReference type="Proteomes" id="UP000031668">
    <property type="component" value="Unassembled WGS sequence"/>
</dbReference>
<keyword evidence="6" id="KW-1185">Reference proteome</keyword>
<dbReference type="Pfam" id="PF00191">
    <property type="entry name" value="Annexin"/>
    <property type="match status" value="1"/>
</dbReference>